<dbReference type="GO" id="GO:0043022">
    <property type="term" value="F:ribosome binding"/>
    <property type="evidence" value="ECO:0007669"/>
    <property type="project" value="TreeGrafter"/>
</dbReference>
<dbReference type="PANTHER" id="PTHR47814">
    <property type="entry name" value="PEPTIDYL-TRNA HYDROLASE ARFB"/>
    <property type="match status" value="1"/>
</dbReference>
<evidence type="ECO:0000313" key="4">
    <source>
        <dbReference type="EMBL" id="KUL30289.1"/>
    </source>
</evidence>
<accession>A0A101JNZ9</accession>
<proteinExistence type="inferred from homology"/>
<comment type="caution">
    <text evidence="4">The sequence shown here is derived from an EMBL/GenBank/DDBJ whole genome shotgun (WGS) entry which is preliminary data.</text>
</comment>
<organism evidence="4 5">
    <name type="scientific">Chlorobium limicola</name>
    <dbReference type="NCBI Taxonomy" id="1092"/>
    <lineage>
        <taxon>Bacteria</taxon>
        <taxon>Pseudomonadati</taxon>
        <taxon>Chlorobiota</taxon>
        <taxon>Chlorobiia</taxon>
        <taxon>Chlorobiales</taxon>
        <taxon>Chlorobiaceae</taxon>
        <taxon>Chlorobium/Pelodictyon group</taxon>
        <taxon>Chlorobium</taxon>
    </lineage>
</organism>
<feature type="region of interest" description="Disordered" evidence="2">
    <location>
        <begin position="104"/>
        <end position="137"/>
    </location>
</feature>
<dbReference type="GO" id="GO:0004045">
    <property type="term" value="F:peptidyl-tRNA hydrolase activity"/>
    <property type="evidence" value="ECO:0007669"/>
    <property type="project" value="TreeGrafter"/>
</dbReference>
<dbReference type="Proteomes" id="UP000053937">
    <property type="component" value="Unassembled WGS sequence"/>
</dbReference>
<dbReference type="AlphaFoldDB" id="A0A101JNZ9"/>
<reference evidence="4 5" key="1">
    <citation type="submission" date="2015-10" db="EMBL/GenBank/DDBJ databases">
        <title>Draft Genome Sequence of Chlorobium limicola strain Frasassi Growing under Artificial Lighting in the Frasassi Cave System.</title>
        <authorList>
            <person name="Mansor M."/>
            <person name="Macalady J."/>
        </authorList>
    </citation>
    <scope>NUCLEOTIDE SEQUENCE [LARGE SCALE GENOMIC DNA]</scope>
    <source>
        <strain evidence="4 5">Frasassi</strain>
    </source>
</reference>
<dbReference type="EMBL" id="LMBR01000099">
    <property type="protein sequence ID" value="KUL30289.1"/>
    <property type="molecule type" value="Genomic_DNA"/>
</dbReference>
<dbReference type="InterPro" id="IPR045853">
    <property type="entry name" value="Pep_chain_release_fac_I_sf"/>
</dbReference>
<dbReference type="OrthoDB" id="9815709at2"/>
<dbReference type="Gene3D" id="3.30.160.20">
    <property type="match status" value="1"/>
</dbReference>
<keyword evidence="5" id="KW-1185">Reference proteome</keyword>
<dbReference type="PROSITE" id="PS00745">
    <property type="entry name" value="RF_PROK_I"/>
    <property type="match status" value="1"/>
</dbReference>
<comment type="similarity">
    <text evidence="1">Belongs to the prokaryotic/mitochondrial release factor family.</text>
</comment>
<feature type="domain" description="Prokaryotic-type class I peptide chain release factors" evidence="3">
    <location>
        <begin position="21"/>
        <end position="37"/>
    </location>
</feature>
<sequence length="137" mass="15932">MLFISPSIQIPESEIELRPMRSQGAGGQNVNKVETAVHLRFDISASSLPEEIRERLLQMKDRRITSEGVIVIKAQCFRSQEKNREDAMRRLQELLQQALHVPVTRKPTRPTRSSREKRLGIKKRRSDVKTMRKRIDS</sequence>
<name>A0A101JNZ9_CHLLI</name>
<dbReference type="InterPro" id="IPR000352">
    <property type="entry name" value="Pep_chain_release_fac_I"/>
</dbReference>
<protein>
    <submittedName>
        <fullName evidence="4">Class I peptide chain release factor</fullName>
    </submittedName>
</protein>
<dbReference type="RefSeq" id="WP_059138781.1">
    <property type="nucleotide sequence ID" value="NZ_LMBR01000099.1"/>
</dbReference>
<dbReference type="PANTHER" id="PTHR47814:SF1">
    <property type="entry name" value="PEPTIDYL-TRNA HYDROLASE ARFB"/>
    <property type="match status" value="1"/>
</dbReference>
<evidence type="ECO:0000256" key="2">
    <source>
        <dbReference type="SAM" id="MobiDB-lite"/>
    </source>
</evidence>
<dbReference type="Pfam" id="PF00472">
    <property type="entry name" value="RF-1"/>
    <property type="match status" value="1"/>
</dbReference>
<feature type="compositionally biased region" description="Basic and acidic residues" evidence="2">
    <location>
        <begin position="127"/>
        <end position="137"/>
    </location>
</feature>
<evidence type="ECO:0000259" key="3">
    <source>
        <dbReference type="PROSITE" id="PS00745"/>
    </source>
</evidence>
<evidence type="ECO:0000313" key="5">
    <source>
        <dbReference type="Proteomes" id="UP000053937"/>
    </source>
</evidence>
<dbReference type="GO" id="GO:0072344">
    <property type="term" value="P:rescue of stalled ribosome"/>
    <property type="evidence" value="ECO:0007669"/>
    <property type="project" value="TreeGrafter"/>
</dbReference>
<gene>
    <name evidence="4" type="ORF">ASB62_04330</name>
</gene>
<evidence type="ECO:0000256" key="1">
    <source>
        <dbReference type="ARBA" id="ARBA00010835"/>
    </source>
</evidence>
<dbReference type="SUPFAM" id="SSF75620">
    <property type="entry name" value="Release factor"/>
    <property type="match status" value="1"/>
</dbReference>
<dbReference type="GO" id="GO:0003747">
    <property type="term" value="F:translation release factor activity"/>
    <property type="evidence" value="ECO:0007669"/>
    <property type="project" value="InterPro"/>
</dbReference>
<dbReference type="NCBIfam" id="NF006718">
    <property type="entry name" value="PRK09256.1"/>
    <property type="match status" value="1"/>
</dbReference>